<dbReference type="AlphaFoldDB" id="A0A7D7QAQ4"/>
<name>A0A7D7QAQ4_9NOSO</name>
<evidence type="ECO:0000313" key="1">
    <source>
        <dbReference type="EMBL" id="QMS90177.1"/>
    </source>
</evidence>
<accession>A0A7D7QAQ4</accession>
<proteinExistence type="predicted"/>
<dbReference type="Proteomes" id="UP000514713">
    <property type="component" value="Chromosome"/>
</dbReference>
<protein>
    <submittedName>
        <fullName evidence="1">Uncharacterized protein</fullName>
    </submittedName>
</protein>
<gene>
    <name evidence="1" type="ORF">HUN01_22260</name>
</gene>
<evidence type="ECO:0000313" key="2">
    <source>
        <dbReference type="Proteomes" id="UP000514713"/>
    </source>
</evidence>
<reference evidence="2" key="1">
    <citation type="submission" date="2020-06" db="EMBL/GenBank/DDBJ databases">
        <title>Nostoc edaphicum CCNP1411 genome.</title>
        <authorList>
            <person name="Fidor A."/>
            <person name="Grabski M."/>
            <person name="Gawor J."/>
            <person name="Gromadka R."/>
            <person name="Wegrzyn G."/>
            <person name="Mazur-Marzec H."/>
        </authorList>
    </citation>
    <scope>NUCLEOTIDE SEQUENCE [LARGE SCALE GENOMIC DNA]</scope>
    <source>
        <strain evidence="2">CCNP1411</strain>
    </source>
</reference>
<dbReference type="EMBL" id="CP054698">
    <property type="protein sequence ID" value="QMS90177.1"/>
    <property type="molecule type" value="Genomic_DNA"/>
</dbReference>
<dbReference type="RefSeq" id="WP_181928022.1">
    <property type="nucleotide sequence ID" value="NZ_CP054698.1"/>
</dbReference>
<keyword evidence="2" id="KW-1185">Reference proteome</keyword>
<organism evidence="1 2">
    <name type="scientific">Nostoc edaphicum CCNP1411</name>
    <dbReference type="NCBI Taxonomy" id="1472755"/>
    <lineage>
        <taxon>Bacteria</taxon>
        <taxon>Bacillati</taxon>
        <taxon>Cyanobacteriota</taxon>
        <taxon>Cyanophyceae</taxon>
        <taxon>Nostocales</taxon>
        <taxon>Nostocaceae</taxon>
        <taxon>Nostoc</taxon>
    </lineage>
</organism>
<dbReference type="KEGG" id="ned:HUN01_22260"/>
<sequence length="85" mass="8776">MATITLFELQAGSELFQDSESFLNDLSDANSTSVYGGHGAGFDPLLDYGIKGYEFALLGLGINNVVSLAKSFSGTSIASANSTCG</sequence>